<feature type="transmembrane region" description="Helical" evidence="9">
    <location>
        <begin position="125"/>
        <end position="144"/>
    </location>
</feature>
<feature type="transmembrane region" description="Helical" evidence="9">
    <location>
        <begin position="382"/>
        <end position="403"/>
    </location>
</feature>
<protein>
    <recommendedName>
        <fullName evidence="10">Cas1p 10 TM acyl transferase domain-containing protein</fullName>
    </recommendedName>
</protein>
<dbReference type="GO" id="GO:0005794">
    <property type="term" value="C:Golgi apparatus"/>
    <property type="evidence" value="ECO:0007669"/>
    <property type="project" value="UniProtKB-ARBA"/>
</dbReference>
<keyword evidence="7" id="KW-0325">Glycoprotein</keyword>
<keyword evidence="4 9" id="KW-0812">Transmembrane</keyword>
<keyword evidence="5 9" id="KW-1133">Transmembrane helix</keyword>
<feature type="transmembrane region" description="Helical" evidence="9">
    <location>
        <begin position="233"/>
        <end position="253"/>
    </location>
</feature>
<evidence type="ECO:0000256" key="3">
    <source>
        <dbReference type="ARBA" id="ARBA00022679"/>
    </source>
</evidence>
<dbReference type="PANTHER" id="PTHR13533:SF1">
    <property type="entry name" value="N-ACETYLNEURAMINATE 9-O-ACETYLTRANSFERASE"/>
    <property type="match status" value="1"/>
</dbReference>
<evidence type="ECO:0000256" key="4">
    <source>
        <dbReference type="ARBA" id="ARBA00022692"/>
    </source>
</evidence>
<keyword evidence="12" id="KW-1185">Reference proteome</keyword>
<evidence type="ECO:0000256" key="7">
    <source>
        <dbReference type="ARBA" id="ARBA00023180"/>
    </source>
</evidence>
<feature type="region of interest" description="Disordered" evidence="8">
    <location>
        <begin position="550"/>
        <end position="573"/>
    </location>
</feature>
<keyword evidence="3" id="KW-0808">Transferase</keyword>
<evidence type="ECO:0000313" key="11">
    <source>
        <dbReference type="EMBL" id="KAG0020758.1"/>
    </source>
</evidence>
<evidence type="ECO:0000256" key="5">
    <source>
        <dbReference type="ARBA" id="ARBA00022989"/>
    </source>
</evidence>
<evidence type="ECO:0000256" key="1">
    <source>
        <dbReference type="ARBA" id="ARBA00004141"/>
    </source>
</evidence>
<feature type="transmembrane region" description="Helical" evidence="9">
    <location>
        <begin position="424"/>
        <end position="441"/>
    </location>
</feature>
<comment type="caution">
    <text evidence="11">The sequence shown here is derived from an EMBL/GenBank/DDBJ whole genome shotgun (WGS) entry which is preliminary data.</text>
</comment>
<evidence type="ECO:0000259" key="10">
    <source>
        <dbReference type="Pfam" id="PF07779"/>
    </source>
</evidence>
<evidence type="ECO:0000256" key="8">
    <source>
        <dbReference type="SAM" id="MobiDB-lite"/>
    </source>
</evidence>
<organism evidence="11 12">
    <name type="scientific">Entomortierella chlamydospora</name>
    <dbReference type="NCBI Taxonomy" id="101097"/>
    <lineage>
        <taxon>Eukaryota</taxon>
        <taxon>Fungi</taxon>
        <taxon>Fungi incertae sedis</taxon>
        <taxon>Mucoromycota</taxon>
        <taxon>Mortierellomycotina</taxon>
        <taxon>Mortierellomycetes</taxon>
        <taxon>Mortierellales</taxon>
        <taxon>Mortierellaceae</taxon>
        <taxon>Entomortierella</taxon>
    </lineage>
</organism>
<comment type="subcellular location">
    <subcellularLocation>
        <location evidence="1">Membrane</location>
        <topology evidence="1">Multi-pass membrane protein</topology>
    </subcellularLocation>
</comment>
<dbReference type="GO" id="GO:0016740">
    <property type="term" value="F:transferase activity"/>
    <property type="evidence" value="ECO:0007669"/>
    <property type="project" value="UniProtKB-KW"/>
</dbReference>
<feature type="transmembrane region" description="Helical" evidence="9">
    <location>
        <begin position="341"/>
        <end position="362"/>
    </location>
</feature>
<evidence type="ECO:0000256" key="2">
    <source>
        <dbReference type="ARBA" id="ARBA00010666"/>
    </source>
</evidence>
<dbReference type="PANTHER" id="PTHR13533">
    <property type="entry name" value="N-ACETYLNEURAMINATE 9-O-ACETYLTRANSFERASE"/>
    <property type="match status" value="1"/>
</dbReference>
<dbReference type="EMBL" id="JAAAID010000198">
    <property type="protein sequence ID" value="KAG0020758.1"/>
    <property type="molecule type" value="Genomic_DNA"/>
</dbReference>
<evidence type="ECO:0000256" key="6">
    <source>
        <dbReference type="ARBA" id="ARBA00023136"/>
    </source>
</evidence>
<dbReference type="InterPro" id="IPR012419">
    <property type="entry name" value="Cas1_AcylTrans_dom"/>
</dbReference>
<accession>A0A9P6N1L3</accession>
<feature type="transmembrane region" description="Helical" evidence="9">
    <location>
        <begin position="308"/>
        <end position="329"/>
    </location>
</feature>
<feature type="domain" description="Cas1p 10 TM acyl transferase" evidence="10">
    <location>
        <begin position="111"/>
        <end position="552"/>
    </location>
</feature>
<feature type="transmembrane region" description="Helical" evidence="9">
    <location>
        <begin position="479"/>
        <end position="499"/>
    </location>
</feature>
<reference evidence="11" key="1">
    <citation type="journal article" date="2020" name="Fungal Divers.">
        <title>Resolving the Mortierellaceae phylogeny through synthesis of multi-gene phylogenetics and phylogenomics.</title>
        <authorList>
            <person name="Vandepol N."/>
            <person name="Liber J."/>
            <person name="Desiro A."/>
            <person name="Na H."/>
            <person name="Kennedy M."/>
            <person name="Barry K."/>
            <person name="Grigoriev I.V."/>
            <person name="Miller A.N."/>
            <person name="O'Donnell K."/>
            <person name="Stajich J.E."/>
            <person name="Bonito G."/>
        </authorList>
    </citation>
    <scope>NUCLEOTIDE SEQUENCE</scope>
    <source>
        <strain evidence="11">NRRL 2769</strain>
    </source>
</reference>
<dbReference type="AlphaFoldDB" id="A0A9P6N1L3"/>
<feature type="transmembrane region" description="Helical" evidence="9">
    <location>
        <begin position="259"/>
        <end position="276"/>
    </location>
</feature>
<feature type="transmembrane region" description="Helical" evidence="9">
    <location>
        <begin position="519"/>
        <end position="537"/>
    </location>
</feature>
<proteinExistence type="inferred from homology"/>
<dbReference type="GO" id="GO:0005975">
    <property type="term" value="P:carbohydrate metabolic process"/>
    <property type="evidence" value="ECO:0007669"/>
    <property type="project" value="UniProtKB-ARBA"/>
</dbReference>
<dbReference type="GO" id="GO:0016020">
    <property type="term" value="C:membrane"/>
    <property type="evidence" value="ECO:0007669"/>
    <property type="project" value="UniProtKB-SubCell"/>
</dbReference>
<gene>
    <name evidence="11" type="ORF">BGZ80_003640</name>
</gene>
<dbReference type="Pfam" id="PF07779">
    <property type="entry name" value="Cas1_AcylT"/>
    <property type="match status" value="1"/>
</dbReference>
<comment type="similarity">
    <text evidence="2">Belongs to the PC-esterase family. CASD1 subfamily.</text>
</comment>
<keyword evidence="6 9" id="KW-0472">Membrane</keyword>
<feature type="region of interest" description="Disordered" evidence="8">
    <location>
        <begin position="637"/>
        <end position="663"/>
    </location>
</feature>
<feature type="transmembrane region" description="Helical" evidence="9">
    <location>
        <begin position="453"/>
        <end position="472"/>
    </location>
</feature>
<feature type="compositionally biased region" description="Polar residues" evidence="8">
    <location>
        <begin position="648"/>
        <end position="663"/>
    </location>
</feature>
<feature type="transmembrane region" description="Helical" evidence="9">
    <location>
        <begin position="191"/>
        <end position="212"/>
    </location>
</feature>
<sequence length="717" mass="80267">MEKLIPQMCNSRLEPLAQHLFVSPITAVNPEKLSEERRNTILPKHIDFMNDYLRDLTEGSPIVVPFSWNQLTKTAPSQTSDGLHFPENVVQIQADILLNYVCNNKLPKEAPMSSTCCYDYPGNRWFQTLMLGIFLVWLPLGYIVQTYFRQHSVALYFPSLGILRSFTVVAAAVVYMYYADRTSLFDKGNKFFSWTTFTFLMLLSVVAGAVTLKRSEKDQPFLNRDQTDEWKGWMQIVILIYHYVAASSVSAIYNPVRMLVASYLFMTGFGHFVFYYKKADFGFTRVASIIVRLNLLTVFLTYTMNTDYLAYYFSPLVSFFYLIIYGMMYAGNSYNHNPTFIIGKIFLTSIFTAAIIHYPPVLDTAFAVIKFFYGITWSAKEWRFRLELDVWIVFIGALFAYGLTKAQEMSITSHPQWENIRRTSIIVSVIGLLGYFMYGSSTQKFEYNLWHPYISWIPIISFVILRNSTAALRNTVSTFYTFIGKCSLETFICQFHIWLAGDTKGILVVSPWVEGTGAWTFNLIISSFLFVTVAHLLSKATGEVSDWLVSGREPKPSSHTSPPAPTPARMATSGAGLPIATKRQSVMISPIAASAGAVGPATLKSLMEASLVMENLNKSPSESITGGQPSADMYGPHQNGAEVGSSRMAGSSVVNGGSEQAQRMDNTALRIDIDAESSTRANGASTSALTFKSVWAQPLGKVAIYFGIIWILNFGST</sequence>
<name>A0A9P6N1L3_9FUNG</name>
<evidence type="ECO:0000256" key="9">
    <source>
        <dbReference type="SAM" id="Phobius"/>
    </source>
</evidence>
<dbReference type="Proteomes" id="UP000703661">
    <property type="component" value="Unassembled WGS sequence"/>
</dbReference>
<feature type="transmembrane region" description="Helical" evidence="9">
    <location>
        <begin position="156"/>
        <end position="179"/>
    </location>
</feature>
<evidence type="ECO:0000313" key="12">
    <source>
        <dbReference type="Proteomes" id="UP000703661"/>
    </source>
</evidence>